<name>A0A2H4PJ02_9CAUD</name>
<keyword evidence="4" id="KW-0808">Transferase</keyword>
<comment type="similarity">
    <text evidence="1">Belongs to the DNA polymerase type-A family.</text>
</comment>
<evidence type="ECO:0000313" key="13">
    <source>
        <dbReference type="Proteomes" id="UP000241216"/>
    </source>
</evidence>
<dbReference type="Gene3D" id="1.10.150.20">
    <property type="entry name" value="5' to 3' exonuclease, C-terminal subdomain"/>
    <property type="match status" value="1"/>
</dbReference>
<accession>A0A2H4PJ02</accession>
<dbReference type="SMART" id="SM00482">
    <property type="entry name" value="POLAc"/>
    <property type="match status" value="1"/>
</dbReference>
<keyword evidence="7" id="KW-0239">DNA-directed DNA polymerase</keyword>
<dbReference type="SUPFAM" id="SSF56672">
    <property type="entry name" value="DNA/RNA polymerases"/>
    <property type="match status" value="1"/>
</dbReference>
<evidence type="ECO:0000256" key="8">
    <source>
        <dbReference type="ARBA" id="ARBA00023109"/>
    </source>
</evidence>
<evidence type="ECO:0000313" key="12">
    <source>
        <dbReference type="EMBL" id="ATW62962.1"/>
    </source>
</evidence>
<evidence type="ECO:0000256" key="2">
    <source>
        <dbReference type="ARBA" id="ARBA00012417"/>
    </source>
</evidence>
<keyword evidence="5" id="KW-0548">Nucleotidyltransferase</keyword>
<dbReference type="OrthoDB" id="3071at10239"/>
<organism evidence="12 13">
    <name type="scientific">Corynebacterium phage phi674</name>
    <dbReference type="NCBI Taxonomy" id="2052822"/>
    <lineage>
        <taxon>Viruses</taxon>
        <taxon>Duplodnaviria</taxon>
        <taxon>Heunggongvirae</taxon>
        <taxon>Uroviricota</taxon>
        <taxon>Caudoviricetes</taxon>
        <taxon>Ikedavirus</taxon>
        <taxon>Ikedavirus phi674</taxon>
    </lineage>
</organism>
<dbReference type="InterPro" id="IPR036397">
    <property type="entry name" value="RNaseH_sf"/>
</dbReference>
<gene>
    <name evidence="12" type="ORF">phi674_gp44</name>
</gene>
<dbReference type="Pfam" id="PF00476">
    <property type="entry name" value="DNA_pol_A"/>
    <property type="match status" value="1"/>
</dbReference>
<evidence type="ECO:0000256" key="1">
    <source>
        <dbReference type="ARBA" id="ARBA00007705"/>
    </source>
</evidence>
<dbReference type="PROSITE" id="PS00447">
    <property type="entry name" value="DNA_POLYMERASE_A"/>
    <property type="match status" value="1"/>
</dbReference>
<dbReference type="GO" id="GO:0003887">
    <property type="term" value="F:DNA-directed DNA polymerase activity"/>
    <property type="evidence" value="ECO:0007669"/>
    <property type="project" value="UniProtKB-KW"/>
</dbReference>
<evidence type="ECO:0000256" key="7">
    <source>
        <dbReference type="ARBA" id="ARBA00022932"/>
    </source>
</evidence>
<feature type="domain" description="DNA-directed DNA polymerase family A palm" evidence="11">
    <location>
        <begin position="417"/>
        <end position="605"/>
    </location>
</feature>
<keyword evidence="8" id="KW-1194">Viral DNA replication</keyword>
<proteinExistence type="inferred from homology"/>
<dbReference type="GO" id="GO:0006302">
    <property type="term" value="P:double-strand break repair"/>
    <property type="evidence" value="ECO:0007669"/>
    <property type="project" value="TreeGrafter"/>
</dbReference>
<reference evidence="13" key="1">
    <citation type="submission" date="2017-10" db="EMBL/GenBank/DDBJ databases">
        <title>Complete nucleotide sequences and annotations of phi673 and phi674, two new lytic phages of Corynebacterium glutamicum ATCC 13032.</title>
        <authorList>
            <person name="Yomantas Y.A.V."/>
            <person name="Abalakina E.G."/>
            <person name="Lobanova J.S."/>
            <person name="Mamontov V.T.A."/>
            <person name="Stoynova N.V."/>
            <person name="Mashko S.V."/>
        </authorList>
    </citation>
    <scope>NUCLEOTIDE SEQUENCE [LARGE SCALE GENOMIC DNA]</scope>
</reference>
<dbReference type="GO" id="GO:0006261">
    <property type="term" value="P:DNA-templated DNA replication"/>
    <property type="evidence" value="ECO:0007669"/>
    <property type="project" value="InterPro"/>
</dbReference>
<dbReference type="EC" id="2.7.7.7" evidence="2"/>
<evidence type="ECO:0000256" key="6">
    <source>
        <dbReference type="ARBA" id="ARBA00022705"/>
    </source>
</evidence>
<evidence type="ECO:0000259" key="11">
    <source>
        <dbReference type="SMART" id="SM00482"/>
    </source>
</evidence>
<dbReference type="InterPro" id="IPR043502">
    <property type="entry name" value="DNA/RNA_pol_sf"/>
</dbReference>
<dbReference type="EMBL" id="MG324354">
    <property type="protein sequence ID" value="ATW62962.1"/>
    <property type="molecule type" value="Genomic_DNA"/>
</dbReference>
<comment type="catalytic activity">
    <reaction evidence="10">
        <text>DNA(n) + a 2'-deoxyribonucleoside 5'-triphosphate = DNA(n+1) + diphosphate</text>
        <dbReference type="Rhea" id="RHEA:22508"/>
        <dbReference type="Rhea" id="RHEA-COMP:17339"/>
        <dbReference type="Rhea" id="RHEA-COMP:17340"/>
        <dbReference type="ChEBI" id="CHEBI:33019"/>
        <dbReference type="ChEBI" id="CHEBI:61560"/>
        <dbReference type="ChEBI" id="CHEBI:173112"/>
        <dbReference type="EC" id="2.7.7.7"/>
    </reaction>
</comment>
<dbReference type="InterPro" id="IPR012337">
    <property type="entry name" value="RNaseH-like_sf"/>
</dbReference>
<dbReference type="Gene3D" id="3.30.70.370">
    <property type="match status" value="1"/>
</dbReference>
<evidence type="ECO:0000256" key="10">
    <source>
        <dbReference type="ARBA" id="ARBA00049244"/>
    </source>
</evidence>
<dbReference type="PANTHER" id="PTHR10133:SF27">
    <property type="entry name" value="DNA POLYMERASE NU"/>
    <property type="match status" value="1"/>
</dbReference>
<evidence type="ECO:0000256" key="3">
    <source>
        <dbReference type="ARBA" id="ARBA00015749"/>
    </source>
</evidence>
<keyword evidence="6" id="KW-0235">DNA replication</keyword>
<keyword evidence="13" id="KW-1185">Reference proteome</keyword>
<evidence type="ECO:0000256" key="5">
    <source>
        <dbReference type="ARBA" id="ARBA00022695"/>
    </source>
</evidence>
<dbReference type="GO" id="GO:0003677">
    <property type="term" value="F:DNA binding"/>
    <property type="evidence" value="ECO:0007669"/>
    <property type="project" value="UniProtKB-KW"/>
</dbReference>
<dbReference type="Proteomes" id="UP000241216">
    <property type="component" value="Segment"/>
</dbReference>
<dbReference type="GO" id="GO:0039693">
    <property type="term" value="P:viral DNA genome replication"/>
    <property type="evidence" value="ECO:0007669"/>
    <property type="project" value="UniProtKB-KW"/>
</dbReference>
<keyword evidence="9" id="KW-0238">DNA-binding</keyword>
<protein>
    <recommendedName>
        <fullName evidence="3">DNA polymerase</fullName>
        <ecNumber evidence="2">2.7.7.7</ecNumber>
    </recommendedName>
</protein>
<dbReference type="InterPro" id="IPR002298">
    <property type="entry name" value="DNA_polymerase_A"/>
</dbReference>
<dbReference type="InterPro" id="IPR019760">
    <property type="entry name" value="DNA-dir_DNA_pol_A_CS"/>
</dbReference>
<evidence type="ECO:0000256" key="4">
    <source>
        <dbReference type="ARBA" id="ARBA00022679"/>
    </source>
</evidence>
<dbReference type="Gene3D" id="3.30.420.10">
    <property type="entry name" value="Ribonuclease H-like superfamily/Ribonuclease H"/>
    <property type="match status" value="1"/>
</dbReference>
<sequence length="642" mass="71110">MNFMHTNDPLPYSRPAQVVPETDMYLANLHARLVSGHNSVSDLLEHDGDNPQPWRDVWRDIATSPVAVDIEAAGLGADAFDMRCVTAAWWTPTDDGGRMVTGVLLDPRDTHQASFIRRIMTNAQSLVFHNATYDIPPLYQHNLITLDQIHKIVDTLVMARMAYPLRETDKSLEALATRDDLAGLIQGGGSMALAFKARGYARAEQGWAGMDIDQLPYRLGAMTDTVATLRLMMPIYDKCVHWLTSSPFEGATVPRTPADAHYLIDREQTVNRAMLRRSAIGLRVDRDYLHTYTEQTQQERAESALLITNTLGEASVGNGAHVVEYLDKKGLLPPTYPRTPTGKLKADKKAFASLPDHPLIQAHRAVADTDHILDYLSKVDAMATITGRVHPQVGVLGASATGRMAYKIPEFQQFPDQARPIVRWDSPEGAVSIDWSSIEPVVMANCAGDHDFLHGFNTNPDTDLYDPIVKGAGVGRKLAKKVMLATMYGQGVRSLAAELGISEDEARTAKKRVFAPMPLTVDFMNNIQRTGSDYGVIMTADGRMQSIPKDPADKYMGYKAVNYFCQGSAYSVLSEVVASCYRAGISDHIYLAMHDELVVDASVADQVRHMMQTPPEWLVEFVGRTPVLRTDSNLLPEHWEDC</sequence>
<dbReference type="PANTHER" id="PTHR10133">
    <property type="entry name" value="DNA POLYMERASE I"/>
    <property type="match status" value="1"/>
</dbReference>
<dbReference type="InterPro" id="IPR001098">
    <property type="entry name" value="DNA-dir_DNA_pol_A_palm_dom"/>
</dbReference>
<dbReference type="SUPFAM" id="SSF53098">
    <property type="entry name" value="Ribonuclease H-like"/>
    <property type="match status" value="1"/>
</dbReference>
<evidence type="ECO:0000256" key="9">
    <source>
        <dbReference type="ARBA" id="ARBA00023125"/>
    </source>
</evidence>